<protein>
    <recommendedName>
        <fullName evidence="5">Secreted protein</fullName>
    </recommendedName>
</protein>
<feature type="compositionally biased region" description="Basic and acidic residues" evidence="1">
    <location>
        <begin position="795"/>
        <end position="811"/>
    </location>
</feature>
<feature type="region of interest" description="Disordered" evidence="1">
    <location>
        <begin position="728"/>
        <end position="811"/>
    </location>
</feature>
<feature type="region of interest" description="Disordered" evidence="1">
    <location>
        <begin position="251"/>
        <end position="282"/>
    </location>
</feature>
<dbReference type="EMBL" id="JAGIOD010000001">
    <property type="protein sequence ID" value="MBP2380793.1"/>
    <property type="molecule type" value="Genomic_DNA"/>
</dbReference>
<dbReference type="Gene3D" id="2.60.40.10">
    <property type="entry name" value="Immunoglobulins"/>
    <property type="match status" value="1"/>
</dbReference>
<dbReference type="InterPro" id="IPR013783">
    <property type="entry name" value="Ig-like_fold"/>
</dbReference>
<keyword evidence="4" id="KW-1185">Reference proteome</keyword>
<keyword evidence="2" id="KW-1133">Transmembrane helix</keyword>
<dbReference type="RefSeq" id="WP_209899282.1">
    <property type="nucleotide sequence ID" value="NZ_BAAAJW010000015.1"/>
</dbReference>
<keyword evidence="2" id="KW-0472">Membrane</keyword>
<dbReference type="Proteomes" id="UP001519290">
    <property type="component" value="Unassembled WGS sequence"/>
</dbReference>
<comment type="caution">
    <text evidence="3">The sequence shown here is derived from an EMBL/GenBank/DDBJ whole genome shotgun (WGS) entry which is preliminary data.</text>
</comment>
<evidence type="ECO:0000256" key="1">
    <source>
        <dbReference type="SAM" id="MobiDB-lite"/>
    </source>
</evidence>
<evidence type="ECO:0000313" key="4">
    <source>
        <dbReference type="Proteomes" id="UP001519290"/>
    </source>
</evidence>
<proteinExistence type="predicted"/>
<evidence type="ECO:0000313" key="3">
    <source>
        <dbReference type="EMBL" id="MBP2380793.1"/>
    </source>
</evidence>
<dbReference type="Pfam" id="PF19516">
    <property type="entry name" value="DUF6049"/>
    <property type="match status" value="1"/>
</dbReference>
<evidence type="ECO:0008006" key="5">
    <source>
        <dbReference type="Google" id="ProtNLM"/>
    </source>
</evidence>
<feature type="compositionally biased region" description="Acidic residues" evidence="1">
    <location>
        <begin position="774"/>
        <end position="793"/>
    </location>
</feature>
<gene>
    <name evidence="3" type="ORF">JOF43_000750</name>
</gene>
<sequence>MPSSPLPVRPMLAALLTALLMASSVLVGGSATLIPGARAAGVETPAAPPEPASDAPVSMDLVSLTPTSLAPGGTLTAQIEVTNTSSEPLPDVALELRTRTSRVTDREMLTDWQSDTSPDTSGAALATSDEVGELAPGASTTLTVEASAEELDYDEASYYWGTRRISLTAVAGDEPLSGLRSFVVWRPEDATASITQSVLLPVTSPDPAAAVTDPQANQESLASGRLAAQQELALRDDVDWWLDPALLDPPLLPVDTEEGSGEDAQDEESVQPPRQYAPDPRSEDLATALEEGAGERTVLSAPYARADVASLEAADAGTLRDVVREKSSATWEESGVDPRASSMRVEGPTASGEALDGLLDAGASTAILPSVSLRADLEGSVTPSSVGVYESADGDQLPLLAPDAVLSDEFSQLTADSDTEQTRQRMLAETATIASEYSSAPRHLLISPDPDAALDPAAAGATLDALAQAPWVSSGRTGSLLDAAAQENLTTDAQDDGGELFAHGRLGGADVMPSAREEDGSWKHLEAARDPELLDPETIDSLEDTWRRLGTLATVMEDDSSLEPPRLEVLGAVSTRWRGQPEIPSERAARSAALAEDLEGKIEVVPASGYNLISDSVGVPITISNGLDSPITVHTEVSSDRPLVQIGEHGAVEVPARGQVDATVPVDAVANGTVTLTTVLTTEDGKTLTEPVEVPLTVNPAWENWTTLVLVIAMGVLVVVGVARARRTGASTRAPAVRGPEDPEELALTGRSTPAPVSDVADDSASTVARDATEDAAGEEEERIPPADDDPSTADDPRPEPDADRPEEDRS</sequence>
<reference evidence="3 4" key="1">
    <citation type="submission" date="2021-03" db="EMBL/GenBank/DDBJ databases">
        <title>Sequencing the genomes of 1000 actinobacteria strains.</title>
        <authorList>
            <person name="Klenk H.-P."/>
        </authorList>
    </citation>
    <scope>NUCLEOTIDE SEQUENCE [LARGE SCALE GENOMIC DNA]</scope>
    <source>
        <strain evidence="3 4">DSM 14566</strain>
    </source>
</reference>
<name>A0ABS4WXA7_9MICO</name>
<feature type="region of interest" description="Disordered" evidence="1">
    <location>
        <begin position="322"/>
        <end position="350"/>
    </location>
</feature>
<dbReference type="InterPro" id="IPR046112">
    <property type="entry name" value="DUF6049"/>
</dbReference>
<feature type="transmembrane region" description="Helical" evidence="2">
    <location>
        <begin position="705"/>
        <end position="723"/>
    </location>
</feature>
<evidence type="ECO:0000256" key="2">
    <source>
        <dbReference type="SAM" id="Phobius"/>
    </source>
</evidence>
<feature type="compositionally biased region" description="Acidic residues" evidence="1">
    <location>
        <begin position="255"/>
        <end position="269"/>
    </location>
</feature>
<accession>A0ABS4WXA7</accession>
<keyword evidence="2" id="KW-0812">Transmembrane</keyword>
<organism evidence="3 4">
    <name type="scientific">Brachybacterium sacelli</name>
    <dbReference type="NCBI Taxonomy" id="173364"/>
    <lineage>
        <taxon>Bacteria</taxon>
        <taxon>Bacillati</taxon>
        <taxon>Actinomycetota</taxon>
        <taxon>Actinomycetes</taxon>
        <taxon>Micrococcales</taxon>
        <taxon>Dermabacteraceae</taxon>
        <taxon>Brachybacterium</taxon>
    </lineage>
</organism>